<reference evidence="1 2" key="1">
    <citation type="submission" date="2014-02" db="EMBL/GenBank/DDBJ databases">
        <authorList>
            <person name="Sears C."/>
            <person name="Carroll K."/>
            <person name="Sack B.R."/>
            <person name="Qadri F."/>
            <person name="Myers L.L."/>
            <person name="Chung G.-T."/>
            <person name="Escheverria P."/>
            <person name="Fraser C.M."/>
            <person name="Sadzewicz L."/>
            <person name="Shefchek K.A."/>
            <person name="Tallon L."/>
            <person name="Das S.P."/>
            <person name="Daugherty S."/>
            <person name="Mongodin E.F."/>
        </authorList>
    </citation>
    <scope>NUCLEOTIDE SEQUENCE [LARGE SCALE GENOMIC DNA]</scope>
    <source>
        <strain evidence="2">3998T(B)3</strain>
    </source>
</reference>
<dbReference type="Proteomes" id="UP000020773">
    <property type="component" value="Unassembled WGS sequence"/>
</dbReference>
<dbReference type="EMBL" id="JGDB01000415">
    <property type="protein sequence ID" value="EXY87583.1"/>
    <property type="molecule type" value="Genomic_DNA"/>
</dbReference>
<accession>A0A015VP11</accession>
<comment type="caution">
    <text evidence="1">The sequence shown here is derived from an EMBL/GenBank/DDBJ whole genome shotgun (WGS) entry which is preliminary data.</text>
</comment>
<gene>
    <name evidence="1" type="ORF">M125_5800</name>
</gene>
<proteinExistence type="predicted"/>
<dbReference type="AlphaFoldDB" id="A0A015VP11"/>
<evidence type="ECO:0000313" key="2">
    <source>
        <dbReference type="Proteomes" id="UP000020773"/>
    </source>
</evidence>
<name>A0A015VP11_BACFG</name>
<evidence type="ECO:0000313" key="1">
    <source>
        <dbReference type="EMBL" id="EXY87583.1"/>
    </source>
</evidence>
<dbReference type="PATRIC" id="fig|1339316.3.peg.5435"/>
<organism evidence="1 2">
    <name type="scientific">Bacteroides fragilis str. 3998T(B)3</name>
    <dbReference type="NCBI Taxonomy" id="1339316"/>
    <lineage>
        <taxon>Bacteria</taxon>
        <taxon>Pseudomonadati</taxon>
        <taxon>Bacteroidota</taxon>
        <taxon>Bacteroidia</taxon>
        <taxon>Bacteroidales</taxon>
        <taxon>Bacteroidaceae</taxon>
        <taxon>Bacteroides</taxon>
    </lineage>
</organism>
<protein>
    <submittedName>
        <fullName evidence="1">Uncharacterized protein</fullName>
    </submittedName>
</protein>
<sequence>MITVSYKFQIYDEILFPELEAFSYNLHKYYEAIHDIL</sequence>